<proteinExistence type="predicted"/>
<dbReference type="InterPro" id="IPR001810">
    <property type="entry name" value="F-box_dom"/>
</dbReference>
<dbReference type="EMBL" id="KV428220">
    <property type="protein sequence ID" value="KZT33770.1"/>
    <property type="molecule type" value="Genomic_DNA"/>
</dbReference>
<gene>
    <name evidence="2" type="ORF">SISSUDRAFT_1053819</name>
</gene>
<evidence type="ECO:0000313" key="3">
    <source>
        <dbReference type="Proteomes" id="UP000076798"/>
    </source>
</evidence>
<dbReference type="PROSITE" id="PS50181">
    <property type="entry name" value="FBOX"/>
    <property type="match status" value="1"/>
</dbReference>
<name>A0A165YZF5_9AGAM</name>
<dbReference type="Pfam" id="PF12937">
    <property type="entry name" value="F-box-like"/>
    <property type="match status" value="1"/>
</dbReference>
<organism evidence="2 3">
    <name type="scientific">Sistotremastrum suecicum HHB10207 ss-3</name>
    <dbReference type="NCBI Taxonomy" id="1314776"/>
    <lineage>
        <taxon>Eukaryota</taxon>
        <taxon>Fungi</taxon>
        <taxon>Dikarya</taxon>
        <taxon>Basidiomycota</taxon>
        <taxon>Agaricomycotina</taxon>
        <taxon>Agaricomycetes</taxon>
        <taxon>Sistotremastrales</taxon>
        <taxon>Sistotremastraceae</taxon>
        <taxon>Sistotremastrum</taxon>
    </lineage>
</organism>
<accession>A0A165YZF5</accession>
<reference evidence="2 3" key="1">
    <citation type="journal article" date="2016" name="Mol. Biol. Evol.">
        <title>Comparative Genomics of Early-Diverging Mushroom-Forming Fungi Provides Insights into the Origins of Lignocellulose Decay Capabilities.</title>
        <authorList>
            <person name="Nagy L.G."/>
            <person name="Riley R."/>
            <person name="Tritt A."/>
            <person name="Adam C."/>
            <person name="Daum C."/>
            <person name="Floudas D."/>
            <person name="Sun H."/>
            <person name="Yadav J.S."/>
            <person name="Pangilinan J."/>
            <person name="Larsson K.H."/>
            <person name="Matsuura K."/>
            <person name="Barry K."/>
            <person name="Labutti K."/>
            <person name="Kuo R."/>
            <person name="Ohm R.A."/>
            <person name="Bhattacharya S.S."/>
            <person name="Shirouzu T."/>
            <person name="Yoshinaga Y."/>
            <person name="Martin F.M."/>
            <person name="Grigoriev I.V."/>
            <person name="Hibbett D.S."/>
        </authorList>
    </citation>
    <scope>NUCLEOTIDE SEQUENCE [LARGE SCALE GENOMIC DNA]</scope>
    <source>
        <strain evidence="2 3">HHB10207 ss-3</strain>
    </source>
</reference>
<evidence type="ECO:0000313" key="2">
    <source>
        <dbReference type="EMBL" id="KZT33770.1"/>
    </source>
</evidence>
<protein>
    <recommendedName>
        <fullName evidence="1">F-box domain-containing protein</fullName>
    </recommendedName>
</protein>
<evidence type="ECO:0000259" key="1">
    <source>
        <dbReference type="PROSITE" id="PS50181"/>
    </source>
</evidence>
<dbReference type="AlphaFoldDB" id="A0A165YZF5"/>
<sequence>MLNHQSHSLIMPNTFPCLPPELVLLIMENNSLRDLYNLSTTCHAFRILAHTDRQYWLGASDFDSLALPIGHISSDFTLKLLVRLVARTVKFAEQIRGNKICNPRGYTAYGPTRANNDIAEESLLEGPYRYAQLSGDSWYLMTQRSPFFRGKAFIRRAKPGWEDISCVLDLSPLAKHCSLAGPGCTLGGGRVVLACLESFEMDYLNEHPRHIYCSHLRLMEVQFPNENEPPTAPKLALSIVVKLRAAARDVQFFEHFVVSDSFVWDHGVGWQVVNVKTLRCANLMFPKDLLFQETYKEMTLPHEIRLYVSLRLAVVWRQSVTSRGIVAMHHVARLPDFLFEGDESCLLDKRDGILTCKDVNVEIFSTDTFIRRHMQSSVELDLASPPIGARFLQYTLVPAYKRFPNETSPPIKIWNFHSLYLLPTNELKSYPSRSVDCTGINTNYFRDALGAVWYRGLLKPGQEFTLFFLNHENTRLESRNFRCPIIAGVQHFTGLTYDESRGIILMEASMENSVDKRMFRVNYADEERSMLTENHSAAGRLNWLQEWFYSAKRLVVHG</sequence>
<dbReference type="SUPFAM" id="SSF81383">
    <property type="entry name" value="F-box domain"/>
    <property type="match status" value="1"/>
</dbReference>
<keyword evidence="3" id="KW-1185">Reference proteome</keyword>
<dbReference type="CDD" id="cd09917">
    <property type="entry name" value="F-box_SF"/>
    <property type="match status" value="1"/>
</dbReference>
<feature type="domain" description="F-box" evidence="1">
    <location>
        <begin position="12"/>
        <end position="59"/>
    </location>
</feature>
<dbReference type="Proteomes" id="UP000076798">
    <property type="component" value="Unassembled WGS sequence"/>
</dbReference>
<dbReference type="InterPro" id="IPR036047">
    <property type="entry name" value="F-box-like_dom_sf"/>
</dbReference>